<feature type="transmembrane region" description="Helical" evidence="2">
    <location>
        <begin position="94"/>
        <end position="117"/>
    </location>
</feature>
<proteinExistence type="predicted"/>
<evidence type="ECO:0000313" key="3">
    <source>
        <dbReference type="EMBL" id="MDR5691756.1"/>
    </source>
</evidence>
<evidence type="ECO:0000256" key="1">
    <source>
        <dbReference type="SAM" id="MobiDB-lite"/>
    </source>
</evidence>
<evidence type="ECO:0008006" key="5">
    <source>
        <dbReference type="Google" id="ProtNLM"/>
    </source>
</evidence>
<keyword evidence="2" id="KW-0812">Transmembrane</keyword>
<sequence>MDPNIARQVLRLDAVAPLSPAIVEDAFARESWERHPSRYPDAEGRASAEAWAATLAEARAVLLREAGSAAGGAGPGSTDAAGPAPARRGLSRGAVVGIVAGSVALLAVLTAAGIGAAQLATTAFEQARVAAEEDAAPRADGDAGSTDAGSTGAGDDAAAADEPADLERFEADETYFTFPAALEMYADGRYDGRCGLEHLEGCWEGALFVEADCASLEIELGFTNDEDVWAPADETRTLTETGVVAGEALPVVFGNDAYDFGWIQDVRCVAAAS</sequence>
<reference evidence="4" key="1">
    <citation type="submission" date="2023-07" db="EMBL/GenBank/DDBJ databases">
        <title>Description of three actinobacteria isolated from air of manufacturing shop in a pharmaceutical factory.</title>
        <authorList>
            <person name="Zhang D.-F."/>
        </authorList>
    </citation>
    <scope>NUCLEOTIDE SEQUENCE [LARGE SCALE GENOMIC DNA]</scope>
    <source>
        <strain evidence="4">CCTCC AB 2011122</strain>
    </source>
</reference>
<dbReference type="EMBL" id="JAVKGS010000002">
    <property type="protein sequence ID" value="MDR5691756.1"/>
    <property type="molecule type" value="Genomic_DNA"/>
</dbReference>
<organism evidence="3 4">
    <name type="scientific">Agromyces indicus</name>
    <dbReference type="NCBI Taxonomy" id="758919"/>
    <lineage>
        <taxon>Bacteria</taxon>
        <taxon>Bacillati</taxon>
        <taxon>Actinomycetota</taxon>
        <taxon>Actinomycetes</taxon>
        <taxon>Micrococcales</taxon>
        <taxon>Microbacteriaceae</taxon>
        <taxon>Agromyces</taxon>
    </lineage>
</organism>
<protein>
    <recommendedName>
        <fullName evidence="5">J domain-containing protein</fullName>
    </recommendedName>
</protein>
<keyword evidence="2" id="KW-0472">Membrane</keyword>
<comment type="caution">
    <text evidence="3">The sequence shown here is derived from an EMBL/GenBank/DDBJ whole genome shotgun (WGS) entry which is preliminary data.</text>
</comment>
<gene>
    <name evidence="3" type="ORF">RH861_06730</name>
</gene>
<evidence type="ECO:0000256" key="2">
    <source>
        <dbReference type="SAM" id="Phobius"/>
    </source>
</evidence>
<keyword evidence="4" id="KW-1185">Reference proteome</keyword>
<name>A0ABU1FJ16_9MICO</name>
<dbReference type="RefSeq" id="WP_310520361.1">
    <property type="nucleotide sequence ID" value="NZ_BAABBS010000002.1"/>
</dbReference>
<feature type="compositionally biased region" description="Low complexity" evidence="1">
    <location>
        <begin position="142"/>
        <end position="157"/>
    </location>
</feature>
<accession>A0ABU1FJ16</accession>
<evidence type="ECO:0000313" key="4">
    <source>
        <dbReference type="Proteomes" id="UP001260072"/>
    </source>
</evidence>
<feature type="region of interest" description="Disordered" evidence="1">
    <location>
        <begin position="131"/>
        <end position="160"/>
    </location>
</feature>
<keyword evidence="2" id="KW-1133">Transmembrane helix</keyword>
<dbReference type="Proteomes" id="UP001260072">
    <property type="component" value="Unassembled WGS sequence"/>
</dbReference>